<name>A0ABW0G8C5_9PROT</name>
<keyword evidence="2" id="KW-1185">Reference proteome</keyword>
<dbReference type="InterPro" id="IPR027417">
    <property type="entry name" value="P-loop_NTPase"/>
</dbReference>
<dbReference type="SUPFAM" id="SSF52540">
    <property type="entry name" value="P-loop containing nucleoside triphosphate hydrolases"/>
    <property type="match status" value="1"/>
</dbReference>
<evidence type="ECO:0000313" key="2">
    <source>
        <dbReference type="Proteomes" id="UP001596166"/>
    </source>
</evidence>
<dbReference type="Pfam" id="PF13207">
    <property type="entry name" value="AAA_17"/>
    <property type="match status" value="1"/>
</dbReference>
<dbReference type="Gene3D" id="3.40.50.300">
    <property type="entry name" value="P-loop containing nucleotide triphosphate hydrolases"/>
    <property type="match status" value="1"/>
</dbReference>
<dbReference type="EMBL" id="JBHSLC010000025">
    <property type="protein sequence ID" value="MFC5356387.1"/>
    <property type="molecule type" value="Genomic_DNA"/>
</dbReference>
<keyword evidence="1" id="KW-0547">Nucleotide-binding</keyword>
<organism evidence="1 2">
    <name type="scientific">Azospirillum himalayense</name>
    <dbReference type="NCBI Taxonomy" id="654847"/>
    <lineage>
        <taxon>Bacteria</taxon>
        <taxon>Pseudomonadati</taxon>
        <taxon>Pseudomonadota</taxon>
        <taxon>Alphaproteobacteria</taxon>
        <taxon>Rhodospirillales</taxon>
        <taxon>Azospirillaceae</taxon>
        <taxon>Azospirillum</taxon>
    </lineage>
</organism>
<accession>A0ABW0G8C5</accession>
<gene>
    <name evidence="1" type="ORF">ACFPMG_15345</name>
</gene>
<proteinExistence type="predicted"/>
<comment type="caution">
    <text evidence="1">The sequence shown here is derived from an EMBL/GenBank/DDBJ whole genome shotgun (WGS) entry which is preliminary data.</text>
</comment>
<evidence type="ECO:0000313" key="1">
    <source>
        <dbReference type="EMBL" id="MFC5356387.1"/>
    </source>
</evidence>
<keyword evidence="1" id="KW-0067">ATP-binding</keyword>
<dbReference type="Proteomes" id="UP001596166">
    <property type="component" value="Unassembled WGS sequence"/>
</dbReference>
<dbReference type="RefSeq" id="WP_376995961.1">
    <property type="nucleotide sequence ID" value="NZ_JBHSLC010000025.1"/>
</dbReference>
<reference evidence="2" key="1">
    <citation type="journal article" date="2019" name="Int. J. Syst. Evol. Microbiol.">
        <title>The Global Catalogue of Microorganisms (GCM) 10K type strain sequencing project: providing services to taxonomists for standard genome sequencing and annotation.</title>
        <authorList>
            <consortium name="The Broad Institute Genomics Platform"/>
            <consortium name="The Broad Institute Genome Sequencing Center for Infectious Disease"/>
            <person name="Wu L."/>
            <person name="Ma J."/>
        </authorList>
    </citation>
    <scope>NUCLEOTIDE SEQUENCE [LARGE SCALE GENOMIC DNA]</scope>
    <source>
        <strain evidence="2">CCUG 58760</strain>
    </source>
</reference>
<sequence>MDGKIFIVFGISGVGKTTACQSFVTRHPNYLYVRASDLLGNVTSLTSEELRTASRSHIIRTQALLADALRIHRTGQESRRVLIDAHSVIDNDRSLIRIPVDVIRSLSPNGLIFLEADADRLVEHRKASKKMRPVRSAPELARQQEIARDTVCQYACELRIPLAVGTVTNGFDIAPLILSIDEAATSQL</sequence>
<protein>
    <submittedName>
        <fullName evidence="1">ATP-binding protein</fullName>
    </submittedName>
</protein>
<dbReference type="GO" id="GO:0005524">
    <property type="term" value="F:ATP binding"/>
    <property type="evidence" value="ECO:0007669"/>
    <property type="project" value="UniProtKB-KW"/>
</dbReference>